<proteinExistence type="inferred from homology"/>
<dbReference type="GO" id="GO:0006891">
    <property type="term" value="P:intra-Golgi vesicle-mediated transport"/>
    <property type="evidence" value="ECO:0007669"/>
    <property type="project" value="TreeGrafter"/>
</dbReference>
<reference evidence="10" key="1">
    <citation type="submission" date="2013-10" db="EMBL/GenBank/DDBJ databases">
        <title>Genomic analysis of the causative agents of coccidiosis in chickens.</title>
        <authorList>
            <person name="Reid A.J."/>
            <person name="Blake D."/>
            <person name="Billington K."/>
            <person name="Browne H."/>
            <person name="Dunn M."/>
            <person name="Hung S."/>
            <person name="Kawahara F."/>
            <person name="Miranda-Saavedra D."/>
            <person name="Mourier T."/>
            <person name="Nagra H."/>
            <person name="Otto T.D."/>
            <person name="Rawlings N."/>
            <person name="Sanchez A."/>
            <person name="Sanders M."/>
            <person name="Subramaniam C."/>
            <person name="Tay Y."/>
            <person name="Dear P."/>
            <person name="Doerig C."/>
            <person name="Gruber A."/>
            <person name="Parkinson J."/>
            <person name="Shirley M."/>
            <person name="Wan K.L."/>
            <person name="Berriman M."/>
            <person name="Tomley F."/>
            <person name="Pain A."/>
        </authorList>
    </citation>
    <scope>NUCLEOTIDE SEQUENCE [LARGE SCALE GENOMIC DNA]</scope>
    <source>
        <strain evidence="10">Houghton</strain>
    </source>
</reference>
<accession>U6JYF8</accession>
<keyword evidence="5" id="KW-0653">Protein transport</keyword>
<keyword evidence="7" id="KW-0472">Membrane</keyword>
<name>U6JYF8_9EIME</name>
<organism evidence="10 11">
    <name type="scientific">Eimeria mitis</name>
    <dbReference type="NCBI Taxonomy" id="44415"/>
    <lineage>
        <taxon>Eukaryota</taxon>
        <taxon>Sar</taxon>
        <taxon>Alveolata</taxon>
        <taxon>Apicomplexa</taxon>
        <taxon>Conoidasida</taxon>
        <taxon>Coccidia</taxon>
        <taxon>Eucoccidiorida</taxon>
        <taxon>Eimeriorina</taxon>
        <taxon>Eimeriidae</taxon>
        <taxon>Eimeria</taxon>
    </lineage>
</organism>
<evidence type="ECO:0000256" key="1">
    <source>
        <dbReference type="ARBA" id="ARBA00004395"/>
    </source>
</evidence>
<dbReference type="PANTHER" id="PTHR21311">
    <property type="entry name" value="CONSERVED OLIGOMERIC GOLGI COMPLEX COMPONENT 8"/>
    <property type="match status" value="1"/>
</dbReference>
<evidence type="ECO:0000313" key="10">
    <source>
        <dbReference type="EMBL" id="CDJ30444.1"/>
    </source>
</evidence>
<evidence type="ECO:0000256" key="6">
    <source>
        <dbReference type="ARBA" id="ARBA00023034"/>
    </source>
</evidence>
<comment type="similarity">
    <text evidence="2">Belongs to the COG8 family.</text>
</comment>
<feature type="region of interest" description="Disordered" evidence="9">
    <location>
        <begin position="402"/>
        <end position="425"/>
    </location>
</feature>
<sequence length="425" mass="46723">MQSSVSGLLDLPSLVLKCSNGGLYDEAVDVMMLADERIASLRASGCCGMPLLDFLEMQWFARGIRHTESLKLHLCLRFAVSGLRAASELLRVDVLQTAINYRAIFGSTDGRLSAWLAEQVHWFVKLLDKELLQRTEISEPVDGDSIGARASLDLAAVEAGVTQKNVRPVPKFRVGLLDLATILRQVHTAATAFRRVQCYFFPVAALTFDRYVVAMHRRRLEEIAAAFARSIDEYDCVPSTAHLSLLGTSPWFQSCLSANRSCVFLLRHAPLSNLYNSILEVANAFQECPISTTAPVVVSLIESLLAFCIRKLISVKPGRRENFEAEINAIEQRLVQKDDGREGSVTQAEFFVLCDIFATVLLPAVAQQLSSTFPLPTGLATEELRSLMASADLCRSPNPFTDACSARDEQPTGLDSPTDTLPVVP</sequence>
<dbReference type="RefSeq" id="XP_013353011.1">
    <property type="nucleotide sequence ID" value="XM_013497557.1"/>
</dbReference>
<evidence type="ECO:0000256" key="3">
    <source>
        <dbReference type="ARBA" id="ARBA00020983"/>
    </source>
</evidence>
<dbReference type="InterPro" id="IPR007255">
    <property type="entry name" value="COG8"/>
</dbReference>
<evidence type="ECO:0000256" key="7">
    <source>
        <dbReference type="ARBA" id="ARBA00023136"/>
    </source>
</evidence>
<dbReference type="GO" id="GO:0015031">
    <property type="term" value="P:protein transport"/>
    <property type="evidence" value="ECO:0007669"/>
    <property type="project" value="UniProtKB-KW"/>
</dbReference>
<dbReference type="GO" id="GO:0000139">
    <property type="term" value="C:Golgi membrane"/>
    <property type="evidence" value="ECO:0007669"/>
    <property type="project" value="UniProtKB-SubCell"/>
</dbReference>
<reference evidence="10" key="2">
    <citation type="submission" date="2013-10" db="EMBL/GenBank/DDBJ databases">
        <authorList>
            <person name="Aslett M."/>
        </authorList>
    </citation>
    <scope>NUCLEOTIDE SEQUENCE [LARGE SCALE GENOMIC DNA]</scope>
    <source>
        <strain evidence="10">Houghton</strain>
    </source>
</reference>
<evidence type="ECO:0000256" key="2">
    <source>
        <dbReference type="ARBA" id="ARBA00006419"/>
    </source>
</evidence>
<evidence type="ECO:0000256" key="8">
    <source>
        <dbReference type="ARBA" id="ARBA00031347"/>
    </source>
</evidence>
<keyword evidence="11" id="KW-1185">Reference proteome</keyword>
<dbReference type="Proteomes" id="UP000030744">
    <property type="component" value="Unassembled WGS sequence"/>
</dbReference>
<evidence type="ECO:0000313" key="11">
    <source>
        <dbReference type="Proteomes" id="UP000030744"/>
    </source>
</evidence>
<keyword evidence="6" id="KW-0333">Golgi apparatus</keyword>
<evidence type="ECO:0000256" key="9">
    <source>
        <dbReference type="SAM" id="MobiDB-lite"/>
    </source>
</evidence>
<keyword evidence="4" id="KW-0813">Transport</keyword>
<protein>
    <recommendedName>
        <fullName evidence="3">Conserved oligomeric Golgi complex subunit 8</fullName>
    </recommendedName>
    <alternativeName>
        <fullName evidence="8">Component of oligomeric Golgi complex 8</fullName>
    </alternativeName>
</protein>
<comment type="subcellular location">
    <subcellularLocation>
        <location evidence="1">Golgi apparatus membrane</location>
        <topology evidence="1">Peripheral membrane protein</topology>
    </subcellularLocation>
</comment>
<dbReference type="VEuPathDB" id="ToxoDB:EMH_0058180"/>
<evidence type="ECO:0000256" key="4">
    <source>
        <dbReference type="ARBA" id="ARBA00022448"/>
    </source>
</evidence>
<gene>
    <name evidence="10" type="ORF">EMH_0058180</name>
</gene>
<evidence type="ECO:0000256" key="5">
    <source>
        <dbReference type="ARBA" id="ARBA00022927"/>
    </source>
</evidence>
<dbReference type="EMBL" id="HG682518">
    <property type="protein sequence ID" value="CDJ30444.1"/>
    <property type="molecule type" value="Genomic_DNA"/>
</dbReference>
<dbReference type="OrthoDB" id="1661054at2759"/>
<dbReference type="AlphaFoldDB" id="U6JYF8"/>
<dbReference type="GO" id="GO:0017119">
    <property type="term" value="C:Golgi transport complex"/>
    <property type="evidence" value="ECO:0007669"/>
    <property type="project" value="InterPro"/>
</dbReference>
<dbReference type="GeneID" id="25380444"/>
<dbReference type="PANTHER" id="PTHR21311:SF0">
    <property type="entry name" value="CONSERVED OLIGOMERIC GOLGI COMPLEX SUBUNIT 8"/>
    <property type="match status" value="1"/>
</dbReference>